<dbReference type="InterPro" id="IPR018392">
    <property type="entry name" value="LysM"/>
</dbReference>
<feature type="domain" description="LysM" evidence="8">
    <location>
        <begin position="113"/>
        <end position="161"/>
    </location>
</feature>
<dbReference type="InterPro" id="IPR016047">
    <property type="entry name" value="M23ase_b-sheet_dom"/>
</dbReference>
<keyword evidence="4" id="KW-0479">Metal-binding</keyword>
<keyword evidence="6" id="KW-0862">Zinc</keyword>
<evidence type="ECO:0000313" key="9">
    <source>
        <dbReference type="EMBL" id="MDS1820894.1"/>
    </source>
</evidence>
<dbReference type="GO" id="GO:0006508">
    <property type="term" value="P:proteolysis"/>
    <property type="evidence" value="ECO:0007669"/>
    <property type="project" value="UniProtKB-KW"/>
</dbReference>
<evidence type="ECO:0000256" key="7">
    <source>
        <dbReference type="ARBA" id="ARBA00023049"/>
    </source>
</evidence>
<sequence>MTTVNNTVLSVGAVGACFFSYIAGLKLSGENNYEEFVFDSELGLNISTSSTDDFILEYPQADAAYEKTKPVLEPSVKVPKGASDNDFKTHAESLVKTNNYVTEQPNNDLKHVVEHTVKSGDSFISISRKAGVEADDLTNLLYRSGIPQSTFSLKKDQRIDFEFTSKALKSVSIYDDSITYVKISSTKKGSYTKSKVKLPTSIHRKPFQFQIVNNFSVDGLGSGLTQSEIAQVTDTLKSKLDFSSLRLGVQVEAIFDREVVNKKIVSTLLKAVRVKVTEVNIVEAYYFKTSSGAGYYDIDGKSVTPSFLRHPIDNPLITSRFNLNRKHPILDIVRPHWGTDYGHMGGTPIKAISDATVKFAGTKGGYGKAVILTHPQGIETLSAHMSKYGKGIKTGAKVKKGQVIGYVGKTGLSTGYHLHFELKKDGKRVDSLKIDLPTIDTVDDISRFKQEVGVYRTEFTG</sequence>
<dbReference type="CDD" id="cd12797">
    <property type="entry name" value="M23_peptidase"/>
    <property type="match status" value="1"/>
</dbReference>
<comment type="caution">
    <text evidence="9">The sequence shown here is derived from an EMBL/GenBank/DDBJ whole genome shotgun (WGS) entry which is preliminary data.</text>
</comment>
<keyword evidence="3" id="KW-0645">Protease</keyword>
<dbReference type="RefSeq" id="WP_311019676.1">
    <property type="nucleotide sequence ID" value="NZ_JAUHGG010000003.1"/>
</dbReference>
<keyword evidence="7" id="KW-0482">Metalloprotease</keyword>
<dbReference type="Pfam" id="PF19425">
    <property type="entry name" value="Csd3_N2"/>
    <property type="match status" value="1"/>
</dbReference>
<evidence type="ECO:0000259" key="8">
    <source>
        <dbReference type="PROSITE" id="PS51782"/>
    </source>
</evidence>
<comment type="subcellular location">
    <subcellularLocation>
        <location evidence="2">Cell envelope</location>
    </subcellularLocation>
</comment>
<dbReference type="PROSITE" id="PS51782">
    <property type="entry name" value="LYSM"/>
    <property type="match status" value="1"/>
</dbReference>
<evidence type="ECO:0000256" key="5">
    <source>
        <dbReference type="ARBA" id="ARBA00022801"/>
    </source>
</evidence>
<keyword evidence="5" id="KW-0378">Hydrolase</keyword>
<dbReference type="GO" id="GO:0046872">
    <property type="term" value="F:metal ion binding"/>
    <property type="evidence" value="ECO:0007669"/>
    <property type="project" value="UniProtKB-KW"/>
</dbReference>
<dbReference type="EMBL" id="JAUHGG010000003">
    <property type="protein sequence ID" value="MDS1820894.1"/>
    <property type="molecule type" value="Genomic_DNA"/>
</dbReference>
<dbReference type="InterPro" id="IPR045834">
    <property type="entry name" value="Csd3_N2"/>
</dbReference>
<dbReference type="Gene3D" id="3.10.450.350">
    <property type="match status" value="2"/>
</dbReference>
<dbReference type="CDD" id="cd00118">
    <property type="entry name" value="LysM"/>
    <property type="match status" value="1"/>
</dbReference>
<organism evidence="9 10">
    <name type="scientific">Vibrio parahaemolyticus</name>
    <dbReference type="NCBI Taxonomy" id="670"/>
    <lineage>
        <taxon>Bacteria</taxon>
        <taxon>Pseudomonadati</taxon>
        <taxon>Pseudomonadota</taxon>
        <taxon>Gammaproteobacteria</taxon>
        <taxon>Vibrionales</taxon>
        <taxon>Vibrionaceae</taxon>
        <taxon>Vibrio</taxon>
    </lineage>
</organism>
<evidence type="ECO:0000256" key="2">
    <source>
        <dbReference type="ARBA" id="ARBA00004196"/>
    </source>
</evidence>
<dbReference type="PANTHER" id="PTHR21666">
    <property type="entry name" value="PEPTIDASE-RELATED"/>
    <property type="match status" value="1"/>
</dbReference>
<dbReference type="PANTHER" id="PTHR21666:SF288">
    <property type="entry name" value="CELL DIVISION PROTEIN YTFB"/>
    <property type="match status" value="1"/>
</dbReference>
<reference evidence="9" key="1">
    <citation type="submission" date="2023-06" db="EMBL/GenBank/DDBJ databases">
        <title>Genomic Diversity of Vibrio spp. and Metagenomic Analysis of Pathogens in Florida Gulf Coastal Waters Following Hurricane Ian.</title>
        <authorList>
            <person name="Brumfield K.D."/>
        </authorList>
    </citation>
    <scope>NUCLEOTIDE SEQUENCE</scope>
    <source>
        <strain evidence="9">WBS2B-138</strain>
    </source>
</reference>
<gene>
    <name evidence="9" type="ORF">QX249_09520</name>
</gene>
<evidence type="ECO:0000256" key="4">
    <source>
        <dbReference type="ARBA" id="ARBA00022723"/>
    </source>
</evidence>
<dbReference type="Gene3D" id="2.70.70.10">
    <property type="entry name" value="Glucose Permease (Domain IIA)"/>
    <property type="match status" value="1"/>
</dbReference>
<evidence type="ECO:0000313" key="10">
    <source>
        <dbReference type="Proteomes" id="UP001253193"/>
    </source>
</evidence>
<protein>
    <submittedName>
        <fullName evidence="9">LysM peptidoglycan-binding domain-containing M23 family metallopeptidase</fullName>
    </submittedName>
</protein>
<evidence type="ECO:0000256" key="6">
    <source>
        <dbReference type="ARBA" id="ARBA00022833"/>
    </source>
</evidence>
<proteinExistence type="predicted"/>
<dbReference type="Proteomes" id="UP001253193">
    <property type="component" value="Unassembled WGS sequence"/>
</dbReference>
<dbReference type="Pfam" id="PF01551">
    <property type="entry name" value="Peptidase_M23"/>
    <property type="match status" value="1"/>
</dbReference>
<dbReference type="SUPFAM" id="SSF51261">
    <property type="entry name" value="Duplicated hybrid motif"/>
    <property type="match status" value="1"/>
</dbReference>
<accession>A0AAW8PZQ2</accession>
<dbReference type="GO" id="GO:0030313">
    <property type="term" value="C:cell envelope"/>
    <property type="evidence" value="ECO:0007669"/>
    <property type="project" value="UniProtKB-SubCell"/>
</dbReference>
<name>A0AAW8PZQ2_VIBPH</name>
<evidence type="ECO:0000256" key="1">
    <source>
        <dbReference type="ARBA" id="ARBA00001947"/>
    </source>
</evidence>
<comment type="cofactor">
    <cofactor evidence="1">
        <name>Zn(2+)</name>
        <dbReference type="ChEBI" id="CHEBI:29105"/>
    </cofactor>
</comment>
<dbReference type="AlphaFoldDB" id="A0AAW8PZQ2"/>
<dbReference type="InterPro" id="IPR011055">
    <property type="entry name" value="Dup_hybrid_motif"/>
</dbReference>
<dbReference type="GO" id="GO:0004222">
    <property type="term" value="F:metalloendopeptidase activity"/>
    <property type="evidence" value="ECO:0007669"/>
    <property type="project" value="TreeGrafter"/>
</dbReference>
<evidence type="ECO:0000256" key="3">
    <source>
        <dbReference type="ARBA" id="ARBA00022670"/>
    </source>
</evidence>
<dbReference type="InterPro" id="IPR050570">
    <property type="entry name" value="Cell_wall_metabolism_enzyme"/>
</dbReference>